<reference evidence="2" key="1">
    <citation type="submission" date="2020-10" db="EMBL/GenBank/DDBJ databases">
        <authorList>
            <person name="Gilroy R."/>
        </authorList>
    </citation>
    <scope>NUCLEOTIDE SEQUENCE</scope>
    <source>
        <strain evidence="2">CHK178-757</strain>
    </source>
</reference>
<proteinExistence type="predicted"/>
<reference evidence="2" key="2">
    <citation type="journal article" date="2021" name="PeerJ">
        <title>Extensive microbial diversity within the chicken gut microbiome revealed by metagenomics and culture.</title>
        <authorList>
            <person name="Gilroy R."/>
            <person name="Ravi A."/>
            <person name="Getino M."/>
            <person name="Pursley I."/>
            <person name="Horton D.L."/>
            <person name="Alikhan N.F."/>
            <person name="Baker D."/>
            <person name="Gharbi K."/>
            <person name="Hall N."/>
            <person name="Watson M."/>
            <person name="Adriaenssens E.M."/>
            <person name="Foster-Nyarko E."/>
            <person name="Jarju S."/>
            <person name="Secka A."/>
            <person name="Antonio M."/>
            <person name="Oren A."/>
            <person name="Chaudhuri R.R."/>
            <person name="La Ragione R."/>
            <person name="Hildebrand F."/>
            <person name="Pallen M.J."/>
        </authorList>
    </citation>
    <scope>NUCLEOTIDE SEQUENCE</scope>
    <source>
        <strain evidence="2">CHK178-757</strain>
    </source>
</reference>
<name>A0A9D1F633_9FIRM</name>
<keyword evidence="1" id="KW-1133">Transmembrane helix</keyword>
<evidence type="ECO:0000256" key="1">
    <source>
        <dbReference type="SAM" id="Phobius"/>
    </source>
</evidence>
<feature type="transmembrane region" description="Helical" evidence="1">
    <location>
        <begin position="100"/>
        <end position="118"/>
    </location>
</feature>
<protein>
    <submittedName>
        <fullName evidence="2">Uncharacterized protein</fullName>
    </submittedName>
</protein>
<feature type="transmembrane region" description="Helical" evidence="1">
    <location>
        <begin position="174"/>
        <end position="196"/>
    </location>
</feature>
<evidence type="ECO:0000313" key="3">
    <source>
        <dbReference type="Proteomes" id="UP000823927"/>
    </source>
</evidence>
<dbReference type="EMBL" id="DVIT01000052">
    <property type="protein sequence ID" value="HIS48333.1"/>
    <property type="molecule type" value="Genomic_DNA"/>
</dbReference>
<feature type="transmembrane region" description="Helical" evidence="1">
    <location>
        <begin position="20"/>
        <end position="40"/>
    </location>
</feature>
<accession>A0A9D1F633</accession>
<feature type="transmembrane region" description="Helical" evidence="1">
    <location>
        <begin position="239"/>
        <end position="265"/>
    </location>
</feature>
<gene>
    <name evidence="2" type="ORF">IAB46_12405</name>
</gene>
<organism evidence="2 3">
    <name type="scientific">Candidatus Scybalocola faecigallinarum</name>
    <dbReference type="NCBI Taxonomy" id="2840941"/>
    <lineage>
        <taxon>Bacteria</taxon>
        <taxon>Bacillati</taxon>
        <taxon>Bacillota</taxon>
        <taxon>Clostridia</taxon>
        <taxon>Lachnospirales</taxon>
        <taxon>Lachnospiraceae</taxon>
        <taxon>Lachnospiraceae incertae sedis</taxon>
        <taxon>Candidatus Scybalocola (ex Gilroy et al. 2021)</taxon>
    </lineage>
</organism>
<dbReference type="Proteomes" id="UP000823927">
    <property type="component" value="Unassembled WGS sequence"/>
</dbReference>
<sequence>MKDLRKILYILAGQLKASAVSIRVWLGYAIGITVALKNAYAYCGYADERVFQIFEPYMESFINTGDVFILLIGYILIISDAPFINRRSTLMLYRCSRGQWFWGMGLYMIIHCILYYVISGAACMLYCIRQGYVDDLWSRPMRNLALYPSLEAAEGWRLPLPPENLITDFTPTGAMIHTLLLFAFYSLILGFILFIFNTLWNQAVGAALTASIHILGYILAFGGFGGFLPRWSLLNNSMFMAVIAGVSSLPNAYLLLLLVLCLLLFSGPSLMKRADFVHTTGESNE</sequence>
<feature type="transmembrane region" description="Helical" evidence="1">
    <location>
        <begin position="203"/>
        <end position="227"/>
    </location>
</feature>
<keyword evidence="1" id="KW-0812">Transmembrane</keyword>
<evidence type="ECO:0000313" key="2">
    <source>
        <dbReference type="EMBL" id="HIS48333.1"/>
    </source>
</evidence>
<feature type="transmembrane region" description="Helical" evidence="1">
    <location>
        <begin position="60"/>
        <end position="79"/>
    </location>
</feature>
<dbReference type="AlphaFoldDB" id="A0A9D1F633"/>
<keyword evidence="1" id="KW-0472">Membrane</keyword>
<comment type="caution">
    <text evidence="2">The sequence shown here is derived from an EMBL/GenBank/DDBJ whole genome shotgun (WGS) entry which is preliminary data.</text>
</comment>